<comment type="caution">
    <text evidence="1">The sequence shown here is derived from an EMBL/GenBank/DDBJ whole genome shotgun (WGS) entry which is preliminary data.</text>
</comment>
<name>A0A367FLH0_9ACTN</name>
<evidence type="ECO:0000313" key="1">
    <source>
        <dbReference type="EMBL" id="RCG31246.1"/>
    </source>
</evidence>
<sequence>MVEDDGKASRRLRVVAAVLVGAAVLLILSAVGHSASAPPAVAPAPSPGPGSGCERLPYRAAVRQVGAAIVFPEVSYAIDRTGDRPRIDLSGSYRGDLPEERRIAVITRPDPASYDSSPGHRPGDGHYYYQRELRVDREARCWSAVSFGGVYSGSAGLAWQVYFALVPADFGVTSVSARNHVDEGVLASLEILASFTVQT</sequence>
<keyword evidence="2" id="KW-1185">Reference proteome</keyword>
<proteinExistence type="predicted"/>
<reference evidence="1 2" key="1">
    <citation type="submission" date="2018-06" db="EMBL/GenBank/DDBJ databases">
        <title>Sphaerisporangium craniellae sp. nov., isolated from a marine sponge in the South China Sea.</title>
        <authorList>
            <person name="Li L."/>
        </authorList>
    </citation>
    <scope>NUCLEOTIDE SEQUENCE [LARGE SCALE GENOMIC DNA]</scope>
    <source>
        <strain evidence="1 2">CCTCC AA 208026</strain>
    </source>
</reference>
<accession>A0A367FLH0</accession>
<protein>
    <submittedName>
        <fullName evidence="1">Uncharacterized protein</fullName>
    </submittedName>
</protein>
<gene>
    <name evidence="1" type="ORF">DQ384_10955</name>
</gene>
<dbReference type="Proteomes" id="UP000253094">
    <property type="component" value="Unassembled WGS sequence"/>
</dbReference>
<evidence type="ECO:0000313" key="2">
    <source>
        <dbReference type="Proteomes" id="UP000253094"/>
    </source>
</evidence>
<dbReference type="EMBL" id="QOIL01000005">
    <property type="protein sequence ID" value="RCG31246.1"/>
    <property type="molecule type" value="Genomic_DNA"/>
</dbReference>
<organism evidence="1 2">
    <name type="scientific">Sphaerisporangium album</name>
    <dbReference type="NCBI Taxonomy" id="509200"/>
    <lineage>
        <taxon>Bacteria</taxon>
        <taxon>Bacillati</taxon>
        <taxon>Actinomycetota</taxon>
        <taxon>Actinomycetes</taxon>
        <taxon>Streptosporangiales</taxon>
        <taxon>Streptosporangiaceae</taxon>
        <taxon>Sphaerisporangium</taxon>
    </lineage>
</organism>
<dbReference type="AlphaFoldDB" id="A0A367FLH0"/>